<gene>
    <name evidence="1" type="ORF">G4Z16_28990</name>
</gene>
<protein>
    <recommendedName>
        <fullName evidence="3">DUF1579 domain-containing protein</fullName>
    </recommendedName>
</protein>
<dbReference type="Proteomes" id="UP000595046">
    <property type="component" value="Chromosome"/>
</dbReference>
<keyword evidence="2" id="KW-1185">Reference proteome</keyword>
<dbReference type="AlphaFoldDB" id="A0A7T1TBE3"/>
<dbReference type="EMBL" id="CP048882">
    <property type="protein sequence ID" value="QPP09784.1"/>
    <property type="molecule type" value="Genomic_DNA"/>
</dbReference>
<name>A0A7T1TBE3_9ACTN</name>
<evidence type="ECO:0000313" key="1">
    <source>
        <dbReference type="EMBL" id="QPP09784.1"/>
    </source>
</evidence>
<organism evidence="1 2">
    <name type="scientific">Streptomyces bathyalis</name>
    <dbReference type="NCBI Taxonomy" id="2710756"/>
    <lineage>
        <taxon>Bacteria</taxon>
        <taxon>Bacillati</taxon>
        <taxon>Actinomycetota</taxon>
        <taxon>Actinomycetes</taxon>
        <taxon>Kitasatosporales</taxon>
        <taxon>Streptomycetaceae</taxon>
        <taxon>Streptomyces</taxon>
    </lineage>
</organism>
<dbReference type="KEGG" id="sbat:G4Z16_28990"/>
<evidence type="ECO:0000313" key="2">
    <source>
        <dbReference type="Proteomes" id="UP000595046"/>
    </source>
</evidence>
<evidence type="ECO:0008006" key="3">
    <source>
        <dbReference type="Google" id="ProtNLM"/>
    </source>
</evidence>
<sequence>MREPVPHHAARQLEVLVGDWDMWALGRRTGPVRGSFTWAEGGAFLVQRTDVVPETVVPADWEGHLPFPTVTMTGYDDSAGGFTTLYADGRGVARVYGTAVNDGVWTMRRAAPGFHQRFTATVEHDGGVMTGGWEHSADGADWAPDFDVTYVRRN</sequence>
<proteinExistence type="predicted"/>
<dbReference type="RefSeq" id="WP_197353546.1">
    <property type="nucleotide sequence ID" value="NZ_CP048882.1"/>
</dbReference>
<reference evidence="2" key="1">
    <citation type="submission" date="2020-02" db="EMBL/GenBank/DDBJ databases">
        <title>Streptomyces sp. ASO4wet.</title>
        <authorList>
            <person name="Risdian C."/>
            <person name="Landwehr W."/>
            <person name="Schupp P."/>
            <person name="Wink J."/>
        </authorList>
    </citation>
    <scope>NUCLEOTIDE SEQUENCE [LARGE SCALE GENOMIC DNA]</scope>
    <source>
        <strain evidence="2">ASO4wet</strain>
    </source>
</reference>
<accession>A0A7T1TBE3</accession>